<dbReference type="RefSeq" id="XP_013278431.1">
    <property type="nucleotide sequence ID" value="XM_013422977.1"/>
</dbReference>
<dbReference type="GeneID" id="25310883"/>
<proteinExistence type="predicted"/>
<evidence type="ECO:0000313" key="2">
    <source>
        <dbReference type="EMBL" id="KIW74623.1"/>
    </source>
</evidence>
<dbReference type="HOGENOM" id="CLU_2061544_0_0_1"/>
<keyword evidence="3" id="KW-1185">Reference proteome</keyword>
<organism evidence="2 3">
    <name type="scientific">Fonsecaea pedrosoi CBS 271.37</name>
    <dbReference type="NCBI Taxonomy" id="1442368"/>
    <lineage>
        <taxon>Eukaryota</taxon>
        <taxon>Fungi</taxon>
        <taxon>Dikarya</taxon>
        <taxon>Ascomycota</taxon>
        <taxon>Pezizomycotina</taxon>
        <taxon>Eurotiomycetes</taxon>
        <taxon>Chaetothyriomycetidae</taxon>
        <taxon>Chaetothyriales</taxon>
        <taxon>Herpotrichiellaceae</taxon>
        <taxon>Fonsecaea</taxon>
    </lineage>
</organism>
<dbReference type="AlphaFoldDB" id="A0A0D2G1F8"/>
<feature type="region of interest" description="Disordered" evidence="1">
    <location>
        <begin position="36"/>
        <end position="55"/>
    </location>
</feature>
<evidence type="ECO:0000313" key="3">
    <source>
        <dbReference type="Proteomes" id="UP000053029"/>
    </source>
</evidence>
<protein>
    <submittedName>
        <fullName evidence="2">Uncharacterized protein</fullName>
    </submittedName>
</protein>
<sequence>MGGYGENKPHRELSTDFMTANRFSLLTQEFQQVLERRESPGRTATARTLGPPGPAVPFAFSTALPKTYVKHMPKSRSDRTLVKEIIAFANLKDIHGKRLANAGFWVSKQTTASSSWRQT</sequence>
<name>A0A0D2G1F8_9EURO</name>
<accession>A0A0D2G1F8</accession>
<dbReference type="Proteomes" id="UP000053029">
    <property type="component" value="Unassembled WGS sequence"/>
</dbReference>
<dbReference type="EMBL" id="KN846976">
    <property type="protein sequence ID" value="KIW74623.1"/>
    <property type="molecule type" value="Genomic_DNA"/>
</dbReference>
<dbReference type="VEuPathDB" id="FungiDB:Z517_11393"/>
<reference evidence="2 3" key="1">
    <citation type="submission" date="2015-01" db="EMBL/GenBank/DDBJ databases">
        <title>The Genome Sequence of Fonsecaea pedrosoi CBS 271.37.</title>
        <authorList>
            <consortium name="The Broad Institute Genomics Platform"/>
            <person name="Cuomo C."/>
            <person name="de Hoog S."/>
            <person name="Gorbushina A."/>
            <person name="Stielow B."/>
            <person name="Teixiera M."/>
            <person name="Abouelleil A."/>
            <person name="Chapman S.B."/>
            <person name="Priest M."/>
            <person name="Young S.K."/>
            <person name="Wortman J."/>
            <person name="Nusbaum C."/>
            <person name="Birren B."/>
        </authorList>
    </citation>
    <scope>NUCLEOTIDE SEQUENCE [LARGE SCALE GENOMIC DNA]</scope>
    <source>
        <strain evidence="2 3">CBS 271.37</strain>
    </source>
</reference>
<evidence type="ECO:0000256" key="1">
    <source>
        <dbReference type="SAM" id="MobiDB-lite"/>
    </source>
</evidence>
<gene>
    <name evidence="2" type="ORF">Z517_11393</name>
</gene>